<keyword evidence="1" id="KW-1133">Transmembrane helix</keyword>
<evidence type="ECO:0000313" key="2">
    <source>
        <dbReference type="EMBL" id="KAF3857653.1"/>
    </source>
</evidence>
<organism evidence="2 3">
    <name type="scientific">Dissostichus mawsoni</name>
    <name type="common">Antarctic cod</name>
    <dbReference type="NCBI Taxonomy" id="36200"/>
    <lineage>
        <taxon>Eukaryota</taxon>
        <taxon>Metazoa</taxon>
        <taxon>Chordata</taxon>
        <taxon>Craniata</taxon>
        <taxon>Vertebrata</taxon>
        <taxon>Euteleostomi</taxon>
        <taxon>Actinopterygii</taxon>
        <taxon>Neopterygii</taxon>
        <taxon>Teleostei</taxon>
        <taxon>Neoteleostei</taxon>
        <taxon>Acanthomorphata</taxon>
        <taxon>Eupercaria</taxon>
        <taxon>Perciformes</taxon>
        <taxon>Notothenioidei</taxon>
        <taxon>Nototheniidae</taxon>
        <taxon>Dissostichus</taxon>
    </lineage>
</organism>
<protein>
    <submittedName>
        <fullName evidence="2">Uncharacterized protein</fullName>
    </submittedName>
</protein>
<evidence type="ECO:0000313" key="3">
    <source>
        <dbReference type="Proteomes" id="UP000518266"/>
    </source>
</evidence>
<dbReference type="AlphaFoldDB" id="A0A7J5Z7Z5"/>
<dbReference type="EMBL" id="JAAKFY010000004">
    <property type="protein sequence ID" value="KAF3857653.1"/>
    <property type="molecule type" value="Genomic_DNA"/>
</dbReference>
<keyword evidence="3" id="KW-1185">Reference proteome</keyword>
<reference evidence="2 3" key="1">
    <citation type="submission" date="2020-03" db="EMBL/GenBank/DDBJ databases">
        <title>Dissostichus mawsoni Genome sequencing and assembly.</title>
        <authorList>
            <person name="Park H."/>
        </authorList>
    </citation>
    <scope>NUCLEOTIDE SEQUENCE [LARGE SCALE GENOMIC DNA]</scope>
    <source>
        <strain evidence="2">DM0001</strain>
        <tissue evidence="2">Muscle</tissue>
    </source>
</reference>
<keyword evidence="1" id="KW-0472">Membrane</keyword>
<proteinExistence type="predicted"/>
<keyword evidence="1" id="KW-0812">Transmembrane</keyword>
<dbReference type="OrthoDB" id="8960934at2759"/>
<dbReference type="Proteomes" id="UP000518266">
    <property type="component" value="Unassembled WGS sequence"/>
</dbReference>
<accession>A0A7J5Z7Z5</accession>
<comment type="caution">
    <text evidence="2">The sequence shown here is derived from an EMBL/GenBank/DDBJ whole genome shotgun (WGS) entry which is preliminary data.</text>
</comment>
<feature type="transmembrane region" description="Helical" evidence="1">
    <location>
        <begin position="65"/>
        <end position="88"/>
    </location>
</feature>
<gene>
    <name evidence="2" type="ORF">F7725_010854</name>
</gene>
<sequence>MRNRGFQVFRGSTFSISCSIQPQYPGGSFQLSSSTHNYTQPAVSSVFTCVSLTCLSVSVSDPPPLILRAVVLLLIHLLILQLAIGLYFCCKVGMCSEDCNVGLKRSRKSPLCCHVSAGHQGQRGQEDMELLEVNLAVMSLQATRLELVWVKLGGSLSSRWVRWMRLSAPPGWVSVRRVHGAALLLLLLQEELLQSRGARLQHGAGPDGLRGGETR</sequence>
<name>A0A7J5Z7Z5_DISMA</name>
<evidence type="ECO:0000256" key="1">
    <source>
        <dbReference type="SAM" id="Phobius"/>
    </source>
</evidence>